<evidence type="ECO:0000313" key="2">
    <source>
        <dbReference type="EMBL" id="CAJ1973101.1"/>
    </source>
</evidence>
<evidence type="ECO:0000256" key="1">
    <source>
        <dbReference type="SAM" id="MobiDB-lite"/>
    </source>
</evidence>
<keyword evidence="3" id="KW-1185">Reference proteome</keyword>
<feature type="region of interest" description="Disordered" evidence="1">
    <location>
        <begin position="1"/>
        <end position="81"/>
    </location>
</feature>
<dbReference type="Proteomes" id="UP001189624">
    <property type="component" value="Chromosome 9"/>
</dbReference>
<protein>
    <submittedName>
        <fullName evidence="2">Uncharacterized protein</fullName>
    </submittedName>
</protein>
<proteinExistence type="predicted"/>
<dbReference type="Gramene" id="rna-AYBTSS11_LOCUS25161">
    <property type="protein sequence ID" value="CAJ1973101.1"/>
    <property type="gene ID" value="gene-AYBTSS11_LOCUS25161"/>
</dbReference>
<accession>A0AA86VPT9</accession>
<name>A0AA86VPT9_9FABA</name>
<feature type="compositionally biased region" description="Polar residues" evidence="1">
    <location>
        <begin position="43"/>
        <end position="53"/>
    </location>
</feature>
<gene>
    <name evidence="2" type="ORF">AYBTSS11_LOCUS25161</name>
</gene>
<organism evidence="2 3">
    <name type="scientific">Sphenostylis stenocarpa</name>
    <dbReference type="NCBI Taxonomy" id="92480"/>
    <lineage>
        <taxon>Eukaryota</taxon>
        <taxon>Viridiplantae</taxon>
        <taxon>Streptophyta</taxon>
        <taxon>Embryophyta</taxon>
        <taxon>Tracheophyta</taxon>
        <taxon>Spermatophyta</taxon>
        <taxon>Magnoliopsida</taxon>
        <taxon>eudicotyledons</taxon>
        <taxon>Gunneridae</taxon>
        <taxon>Pentapetalae</taxon>
        <taxon>rosids</taxon>
        <taxon>fabids</taxon>
        <taxon>Fabales</taxon>
        <taxon>Fabaceae</taxon>
        <taxon>Papilionoideae</taxon>
        <taxon>50 kb inversion clade</taxon>
        <taxon>NPAAA clade</taxon>
        <taxon>indigoferoid/millettioid clade</taxon>
        <taxon>Phaseoleae</taxon>
        <taxon>Sphenostylis</taxon>
    </lineage>
</organism>
<reference evidence="2" key="1">
    <citation type="submission" date="2023-10" db="EMBL/GenBank/DDBJ databases">
        <authorList>
            <person name="Domelevo Entfellner J.-B."/>
        </authorList>
    </citation>
    <scope>NUCLEOTIDE SEQUENCE</scope>
</reference>
<feature type="compositionally biased region" description="Low complexity" evidence="1">
    <location>
        <begin position="54"/>
        <end position="71"/>
    </location>
</feature>
<dbReference type="EMBL" id="OY731406">
    <property type="protein sequence ID" value="CAJ1973101.1"/>
    <property type="molecule type" value="Genomic_DNA"/>
</dbReference>
<sequence length="81" mass="8626">MVGRGKNAMQQIGITQASSFHAPPTRVNGKNTDFGNQHVGGASPSTTYDKQLVTTQTQMSTTTTMESSTTQAKLHLESIAN</sequence>
<dbReference type="AlphaFoldDB" id="A0AA86VPT9"/>
<feature type="compositionally biased region" description="Polar residues" evidence="1">
    <location>
        <begin position="8"/>
        <end position="19"/>
    </location>
</feature>
<evidence type="ECO:0000313" key="3">
    <source>
        <dbReference type="Proteomes" id="UP001189624"/>
    </source>
</evidence>